<dbReference type="PANTHER" id="PTHR13462">
    <property type="entry name" value="CALCIUM UNIPORTER PROTEIN, MITOCHONDRIAL"/>
    <property type="match status" value="1"/>
</dbReference>
<keyword evidence="9" id="KW-0472">Membrane</keyword>
<dbReference type="Proteomes" id="UP000189703">
    <property type="component" value="Unplaced"/>
</dbReference>
<reference evidence="11" key="1">
    <citation type="submission" date="2025-08" db="UniProtKB">
        <authorList>
            <consortium name="RefSeq"/>
        </authorList>
    </citation>
    <scope>IDENTIFICATION</scope>
</reference>
<evidence type="ECO:0000256" key="2">
    <source>
        <dbReference type="ARBA" id="ARBA00005653"/>
    </source>
</evidence>
<dbReference type="OrthoDB" id="278338at2759"/>
<evidence type="ECO:0000256" key="5">
    <source>
        <dbReference type="ARBA" id="ARBA00022692"/>
    </source>
</evidence>
<evidence type="ECO:0000256" key="1">
    <source>
        <dbReference type="ARBA" id="ARBA00004141"/>
    </source>
</evidence>
<evidence type="ECO:0000313" key="11">
    <source>
        <dbReference type="RefSeq" id="XP_010254955.1"/>
    </source>
</evidence>
<dbReference type="eggNOG" id="KOG2966">
    <property type="taxonomic scope" value="Eukaryota"/>
</dbReference>
<keyword evidence="6" id="KW-0106">Calcium</keyword>
<organism evidence="10 11">
    <name type="scientific">Nelumbo nucifera</name>
    <name type="common">Sacred lotus</name>
    <dbReference type="NCBI Taxonomy" id="4432"/>
    <lineage>
        <taxon>Eukaryota</taxon>
        <taxon>Viridiplantae</taxon>
        <taxon>Streptophyta</taxon>
        <taxon>Embryophyta</taxon>
        <taxon>Tracheophyta</taxon>
        <taxon>Spermatophyta</taxon>
        <taxon>Magnoliopsida</taxon>
        <taxon>Proteales</taxon>
        <taxon>Nelumbonaceae</taxon>
        <taxon>Nelumbo</taxon>
    </lineage>
</organism>
<keyword evidence="8" id="KW-0406">Ion transport</keyword>
<dbReference type="GO" id="GO:0036444">
    <property type="term" value="P:calcium import into the mitochondrion"/>
    <property type="evidence" value="ECO:0000318"/>
    <property type="project" value="GO_Central"/>
</dbReference>
<keyword evidence="3" id="KW-0813">Transport</keyword>
<dbReference type="STRING" id="4432.A0A1U8A088"/>
<evidence type="ECO:0000256" key="9">
    <source>
        <dbReference type="ARBA" id="ARBA00023136"/>
    </source>
</evidence>
<comment type="similarity">
    <text evidence="2">Belongs to the MCU (TC 1.A.77) family.</text>
</comment>
<protein>
    <submittedName>
        <fullName evidence="11">Calcium uniporter protein 2, mitochondrial-like</fullName>
    </submittedName>
</protein>
<dbReference type="GO" id="GO:1990246">
    <property type="term" value="C:uniplex complex"/>
    <property type="evidence" value="ECO:0000318"/>
    <property type="project" value="GO_Central"/>
</dbReference>
<keyword evidence="5" id="KW-0812">Transmembrane</keyword>
<dbReference type="FunCoup" id="A0A1U8A088">
    <property type="interactions" value="594"/>
</dbReference>
<dbReference type="RefSeq" id="XP_010254955.1">
    <property type="nucleotide sequence ID" value="XM_010256653.2"/>
</dbReference>
<evidence type="ECO:0000256" key="8">
    <source>
        <dbReference type="ARBA" id="ARBA00023065"/>
    </source>
</evidence>
<dbReference type="OMA" id="METGRSW"/>
<evidence type="ECO:0000256" key="4">
    <source>
        <dbReference type="ARBA" id="ARBA00022568"/>
    </source>
</evidence>
<evidence type="ECO:0000313" key="10">
    <source>
        <dbReference type="Proteomes" id="UP000189703"/>
    </source>
</evidence>
<dbReference type="InterPro" id="IPR006769">
    <property type="entry name" value="MCU_C"/>
</dbReference>
<dbReference type="PANTHER" id="PTHR13462:SF17">
    <property type="entry name" value="CALCIUM UNIPORTER PROTEIN 4, MITOCHONDRIAL"/>
    <property type="match status" value="1"/>
</dbReference>
<keyword evidence="10" id="KW-1185">Reference proteome</keyword>
<name>A0A1U8A088_NELNU</name>
<dbReference type="GeneID" id="104595771"/>
<dbReference type="GO" id="GO:0005262">
    <property type="term" value="F:calcium channel activity"/>
    <property type="evidence" value="ECO:0000318"/>
    <property type="project" value="GO_Central"/>
</dbReference>
<proteinExistence type="inferred from homology"/>
<accession>A0A1U8A088</accession>
<evidence type="ECO:0000256" key="3">
    <source>
        <dbReference type="ARBA" id="ARBA00022448"/>
    </source>
</evidence>
<keyword evidence="7" id="KW-1133">Transmembrane helix</keyword>
<dbReference type="InterPro" id="IPR039055">
    <property type="entry name" value="MCU_fam"/>
</dbReference>
<evidence type="ECO:0000256" key="6">
    <source>
        <dbReference type="ARBA" id="ARBA00022837"/>
    </source>
</evidence>
<dbReference type="KEGG" id="nnu:104595771"/>
<dbReference type="AlphaFoldDB" id="A0A1U8A088"/>
<dbReference type="GO" id="GO:0015292">
    <property type="term" value="F:uniporter activity"/>
    <property type="evidence" value="ECO:0000318"/>
    <property type="project" value="GO_Central"/>
</dbReference>
<dbReference type="GO" id="GO:0051560">
    <property type="term" value="P:mitochondrial calcium ion homeostasis"/>
    <property type="evidence" value="ECO:0000318"/>
    <property type="project" value="GO_Central"/>
</dbReference>
<gene>
    <name evidence="11" type="primary">LOC104595771</name>
</gene>
<evidence type="ECO:0000256" key="7">
    <source>
        <dbReference type="ARBA" id="ARBA00022989"/>
    </source>
</evidence>
<dbReference type="Pfam" id="PF04678">
    <property type="entry name" value="MCU"/>
    <property type="match status" value="1"/>
</dbReference>
<comment type="subcellular location">
    <subcellularLocation>
        <location evidence="1">Membrane</location>
        <topology evidence="1">Multi-pass membrane protein</topology>
    </subcellularLocation>
</comment>
<sequence length="356" mass="41074">MAFRKTLAHRLFNITKISSPNLTLTHAPASSPSFEYVIPANPAKTFRRDFFSYPDSGENGFFRRFLQKRAIVQSAMSPEFLSLPIGDKLMEKLRGMTVNKDRLRLDGLAPPATRSDSRQGISIEDARKLLVFSQLEKLKSKLRRIPDSSIPYSEFIQICIEGCSSPDQGRDFAKMLDQSGVVIVLGDSVFLRPEEVAKMIESVIPISIAHRNNPRRKELEQMEKEKMQIDEKAEMLVRRELWAGLGFLIVQTAGFMRLTFWELSWDVMEPICFYVTSIYFMLGYAFFLKTSRDPSFEGFFESRFSAKQQRLMRNKNFDMQRFNELRRACYPSSTLSSERASSFDNSERTLLGSFHH</sequence>
<keyword evidence="4" id="KW-0109">Calcium transport</keyword>